<proteinExistence type="predicted"/>
<dbReference type="AlphaFoldDB" id="A0A4S3JGN5"/>
<dbReference type="Proteomes" id="UP000308092">
    <property type="component" value="Unassembled WGS sequence"/>
</dbReference>
<evidence type="ECO:0000256" key="1">
    <source>
        <dbReference type="SAM" id="MobiDB-lite"/>
    </source>
</evidence>
<name>A0A4S3JGN5_9EURO</name>
<accession>A0A4S3JGN5</accession>
<dbReference type="EMBL" id="SOSA01000341">
    <property type="protein sequence ID" value="THC92361.1"/>
    <property type="molecule type" value="Genomic_DNA"/>
</dbReference>
<keyword evidence="3" id="KW-1185">Reference proteome</keyword>
<reference evidence="2 3" key="1">
    <citation type="submission" date="2019-03" db="EMBL/GenBank/DDBJ databases">
        <title>The genome sequence of a newly discovered highly antifungal drug resistant Aspergillus species, Aspergillus tanneri NIH 1004.</title>
        <authorList>
            <person name="Mounaud S."/>
            <person name="Singh I."/>
            <person name="Joardar V."/>
            <person name="Pakala S."/>
            <person name="Pakala S."/>
            <person name="Venepally P."/>
            <person name="Hoover J."/>
            <person name="Nierman W."/>
            <person name="Chung J."/>
            <person name="Losada L."/>
        </authorList>
    </citation>
    <scope>NUCLEOTIDE SEQUENCE [LARGE SCALE GENOMIC DNA]</scope>
    <source>
        <strain evidence="2 3">NIH1004</strain>
    </source>
</reference>
<gene>
    <name evidence="2" type="ORF">EYZ11_008177</name>
</gene>
<protein>
    <submittedName>
        <fullName evidence="2">Uncharacterized protein</fullName>
    </submittedName>
</protein>
<evidence type="ECO:0000313" key="2">
    <source>
        <dbReference type="EMBL" id="THC92361.1"/>
    </source>
</evidence>
<dbReference type="VEuPathDB" id="FungiDB:EYZ11_008177"/>
<sequence>MYKASNSFAYLLPGNALEVRQRGNADGVGTTSHDTQGKVHGNKAEEDRSTVLEIS</sequence>
<organism evidence="2 3">
    <name type="scientific">Aspergillus tanneri</name>
    <dbReference type="NCBI Taxonomy" id="1220188"/>
    <lineage>
        <taxon>Eukaryota</taxon>
        <taxon>Fungi</taxon>
        <taxon>Dikarya</taxon>
        <taxon>Ascomycota</taxon>
        <taxon>Pezizomycotina</taxon>
        <taxon>Eurotiomycetes</taxon>
        <taxon>Eurotiomycetidae</taxon>
        <taxon>Eurotiales</taxon>
        <taxon>Aspergillaceae</taxon>
        <taxon>Aspergillus</taxon>
        <taxon>Aspergillus subgen. Circumdati</taxon>
    </lineage>
</organism>
<feature type="compositionally biased region" description="Basic and acidic residues" evidence="1">
    <location>
        <begin position="42"/>
        <end position="55"/>
    </location>
</feature>
<comment type="caution">
    <text evidence="2">The sequence shown here is derived from an EMBL/GenBank/DDBJ whole genome shotgun (WGS) entry which is preliminary data.</text>
</comment>
<evidence type="ECO:0000313" key="3">
    <source>
        <dbReference type="Proteomes" id="UP000308092"/>
    </source>
</evidence>
<feature type="region of interest" description="Disordered" evidence="1">
    <location>
        <begin position="23"/>
        <end position="55"/>
    </location>
</feature>